<reference evidence="3" key="1">
    <citation type="submission" date="2021-01" db="EMBL/GenBank/DDBJ databases">
        <authorList>
            <person name="Lovell J.T."/>
            <person name="Bentley N."/>
            <person name="Bhattarai G."/>
            <person name="Jenkins J.W."/>
            <person name="Sreedasyam A."/>
            <person name="Alarcon Y."/>
            <person name="Bock C."/>
            <person name="Boston L."/>
            <person name="Carlson J."/>
            <person name="Cervantes K."/>
            <person name="Clermont K."/>
            <person name="Krom N."/>
            <person name="Kubenka K."/>
            <person name="Mamidi S."/>
            <person name="Mattison C."/>
            <person name="Monteros M."/>
            <person name="Pisani C."/>
            <person name="Plott C."/>
            <person name="Rajasekar S."/>
            <person name="Rhein H.S."/>
            <person name="Rohla C."/>
            <person name="Song M."/>
            <person name="Hilaire R.S."/>
            <person name="Shu S."/>
            <person name="Wells L."/>
            <person name="Wang X."/>
            <person name="Webber J."/>
            <person name="Heerema R.J."/>
            <person name="Klein P."/>
            <person name="Conner P."/>
            <person name="Grauke L."/>
            <person name="Grimwood J."/>
            <person name="Schmutz J."/>
            <person name="Randall J.J."/>
        </authorList>
    </citation>
    <scope>NUCLEOTIDE SEQUENCE</scope>
    <source>
        <tissue evidence="3">Leaf</tissue>
    </source>
</reference>
<dbReference type="AlphaFoldDB" id="A0A922AN33"/>
<feature type="region of interest" description="Disordered" evidence="1">
    <location>
        <begin position="45"/>
        <end position="85"/>
    </location>
</feature>
<protein>
    <recommendedName>
        <fullName evidence="2">DCD domain-containing protein</fullName>
    </recommendedName>
</protein>
<feature type="region of interest" description="Disordered" evidence="1">
    <location>
        <begin position="363"/>
        <end position="405"/>
    </location>
</feature>
<dbReference type="Pfam" id="PF10539">
    <property type="entry name" value="Dev_Cell_Death"/>
    <property type="match status" value="1"/>
</dbReference>
<dbReference type="Proteomes" id="UP000811246">
    <property type="component" value="Chromosome 13"/>
</dbReference>
<evidence type="ECO:0000259" key="2">
    <source>
        <dbReference type="PROSITE" id="PS51222"/>
    </source>
</evidence>
<dbReference type="SMART" id="SM00767">
    <property type="entry name" value="DCD"/>
    <property type="match status" value="1"/>
</dbReference>
<feature type="compositionally biased region" description="Basic and acidic residues" evidence="1">
    <location>
        <begin position="61"/>
        <end position="83"/>
    </location>
</feature>
<evidence type="ECO:0000313" key="3">
    <source>
        <dbReference type="EMBL" id="KAG6681435.1"/>
    </source>
</evidence>
<name>A0A922AN33_CARIL</name>
<dbReference type="PROSITE" id="PS51222">
    <property type="entry name" value="DCD"/>
    <property type="match status" value="1"/>
</dbReference>
<comment type="caution">
    <text evidence="3">The sequence shown here is derived from an EMBL/GenBank/DDBJ whole genome shotgun (WGS) entry which is preliminary data.</text>
</comment>
<feature type="domain" description="DCD" evidence="2">
    <location>
        <begin position="233"/>
        <end position="360"/>
    </location>
</feature>
<feature type="compositionally biased region" description="Basic and acidic residues" evidence="1">
    <location>
        <begin position="388"/>
        <end position="404"/>
    </location>
</feature>
<proteinExistence type="predicted"/>
<dbReference type="PANTHER" id="PTHR46444">
    <property type="entry name" value="DCD (DEVELOPMENT AND CELL DEATH) DOMAIN PROTEIN-RELATED"/>
    <property type="match status" value="1"/>
</dbReference>
<evidence type="ECO:0000256" key="1">
    <source>
        <dbReference type="SAM" id="MobiDB-lite"/>
    </source>
</evidence>
<evidence type="ECO:0000313" key="4">
    <source>
        <dbReference type="Proteomes" id="UP000811246"/>
    </source>
</evidence>
<sequence>MVKEEKSIVVTGAEGDMVAYELMKMNGDKSTHITGVEVGVEEKEDHMIKDANADESTQQKVRSEEEMKTEAKNEGNIERDSKGKVNKLNKRIKRKKIASRAINEMMAKDGEKPESPNTISKRKMITMEVNDALAIEDATKQQSLNKKRKEENMPLSVSNEVIVKDTEKPSSSNTVSKKEKMVSRVMDSMTKDVNETKSSNKKRKKKALRNYKGVAKDTNKLKLAKTEKRTTDKEIMGIIFMCSSKTKIDCFHYKVLGLPASKKDIVQKIYTGMKLFLFDYDLKLMYGIYKAVGRGGYNIEPKAFKSAFPAQVRFTVLEDCLPVAEEKFKKVIKDNYYEKNKFDCQLTSEQVKNLCKLFQAASKGSKSKHSGRSSRAETHREINRRHRQDRERPKRHNWERERGPAFDGGRLYGERPVVYEREAFPSRAVHSALPPSFHQQSSPALPLPSYAYERASKLDNYRRDPFNEHYDRRLSDLELTHQDRIEHRDPYSLYKERLPYYDPLYSAGARPEYLLAGPPREYHPPAGTISEFNVSYDAAGRRPEYHLTGPAHEYHPPAGTISGFNASYDAAGRRHEYRLAGPAREYRPPSGTLPEYSLPPLYRY</sequence>
<dbReference type="PANTHER" id="PTHR46444:SF11">
    <property type="entry name" value="DCD DOMAIN-CONTAINING PROTEIN"/>
    <property type="match status" value="1"/>
</dbReference>
<dbReference type="InterPro" id="IPR013989">
    <property type="entry name" value="Dev_and_cell_death_domain"/>
</dbReference>
<dbReference type="EMBL" id="CM031837">
    <property type="protein sequence ID" value="KAG6681437.1"/>
    <property type="molecule type" value="Genomic_DNA"/>
</dbReference>
<organism evidence="3 4">
    <name type="scientific">Carya illinoinensis</name>
    <name type="common">Pecan</name>
    <dbReference type="NCBI Taxonomy" id="32201"/>
    <lineage>
        <taxon>Eukaryota</taxon>
        <taxon>Viridiplantae</taxon>
        <taxon>Streptophyta</taxon>
        <taxon>Embryophyta</taxon>
        <taxon>Tracheophyta</taxon>
        <taxon>Spermatophyta</taxon>
        <taxon>Magnoliopsida</taxon>
        <taxon>eudicotyledons</taxon>
        <taxon>Gunneridae</taxon>
        <taxon>Pentapetalae</taxon>
        <taxon>rosids</taxon>
        <taxon>fabids</taxon>
        <taxon>Fagales</taxon>
        <taxon>Juglandaceae</taxon>
        <taxon>Carya</taxon>
    </lineage>
</organism>
<gene>
    <name evidence="3" type="ORF">I3842_13G092400</name>
</gene>
<dbReference type="EMBL" id="CM031837">
    <property type="protein sequence ID" value="KAG6681434.1"/>
    <property type="molecule type" value="Genomic_DNA"/>
</dbReference>
<accession>A0A922AN33</accession>
<dbReference type="EMBL" id="CM031837">
    <property type="protein sequence ID" value="KAG6681435.1"/>
    <property type="molecule type" value="Genomic_DNA"/>
</dbReference>